<dbReference type="Proteomes" id="UP000199021">
    <property type="component" value="Unassembled WGS sequence"/>
</dbReference>
<reference evidence="2" key="1">
    <citation type="submission" date="2016-10" db="EMBL/GenBank/DDBJ databases">
        <authorList>
            <person name="Varghese N."/>
            <person name="Submissions S."/>
        </authorList>
    </citation>
    <scope>NUCLEOTIDE SEQUENCE [LARGE SCALE GENOMIC DNA]</scope>
    <source>
        <strain evidence="2">DSM 24740</strain>
    </source>
</reference>
<evidence type="ECO:0000313" key="2">
    <source>
        <dbReference type="Proteomes" id="UP000199021"/>
    </source>
</evidence>
<dbReference type="InParanoid" id="A0A1H9H765"/>
<proteinExistence type="predicted"/>
<keyword evidence="2" id="KW-1185">Reference proteome</keyword>
<dbReference type="EMBL" id="FOFB01000012">
    <property type="protein sequence ID" value="SEQ58150.1"/>
    <property type="molecule type" value="Genomic_DNA"/>
</dbReference>
<name>A0A1H9H765_9BACT</name>
<protein>
    <submittedName>
        <fullName evidence="1">Uncharacterized protein</fullName>
    </submittedName>
</protein>
<gene>
    <name evidence="1" type="ORF">SAMN05444359_11243</name>
</gene>
<evidence type="ECO:0000313" key="1">
    <source>
        <dbReference type="EMBL" id="SEQ58150.1"/>
    </source>
</evidence>
<accession>A0A1H9H765</accession>
<sequence length="199" mass="22240">MMVSRTCFLPYVLEATDARFTIGVYLEDICTEEDESAVYHNKTYLLKDDLEVSAIATSTIMGEESLRGEQLELQAILTAANNNNDFTIKPMKINGMECSVIACPIPVVCDIEESDGVLFILHPKSNNTPIDLEEVLEIFNRTLANWKSQYNECVQNHLMYDKEILSVPLTDGSTVKIFQGGGWKQFAPPPAEAKKVEAK</sequence>
<dbReference type="AlphaFoldDB" id="A0A1H9H765"/>
<dbReference type="STRING" id="478744.SAMN05444359_11243"/>
<organism evidence="1 2">
    <name type="scientific">Neolewinella agarilytica</name>
    <dbReference type="NCBI Taxonomy" id="478744"/>
    <lineage>
        <taxon>Bacteria</taxon>
        <taxon>Pseudomonadati</taxon>
        <taxon>Bacteroidota</taxon>
        <taxon>Saprospiria</taxon>
        <taxon>Saprospirales</taxon>
        <taxon>Lewinellaceae</taxon>
        <taxon>Neolewinella</taxon>
    </lineage>
</organism>